<evidence type="ECO:0000313" key="1">
    <source>
        <dbReference type="EMBL" id="CAB4021909.1"/>
    </source>
</evidence>
<reference evidence="1" key="1">
    <citation type="submission" date="2020-04" db="EMBL/GenBank/DDBJ databases">
        <authorList>
            <person name="Alioto T."/>
            <person name="Alioto T."/>
            <person name="Gomez Garrido J."/>
        </authorList>
    </citation>
    <scope>NUCLEOTIDE SEQUENCE</scope>
    <source>
        <strain evidence="1">A484AB</strain>
    </source>
</reference>
<keyword evidence="2" id="KW-1185">Reference proteome</keyword>
<protein>
    <submittedName>
        <fullName evidence="1">Uncharacterized protein</fullName>
    </submittedName>
</protein>
<name>A0A6S7IYH1_PARCT</name>
<dbReference type="EMBL" id="CACRXK020011701">
    <property type="protein sequence ID" value="CAB4021909.1"/>
    <property type="molecule type" value="Genomic_DNA"/>
</dbReference>
<accession>A0A6S7IYH1</accession>
<evidence type="ECO:0000313" key="2">
    <source>
        <dbReference type="Proteomes" id="UP001152795"/>
    </source>
</evidence>
<proteinExistence type="predicted"/>
<dbReference type="Proteomes" id="UP001152795">
    <property type="component" value="Unassembled WGS sequence"/>
</dbReference>
<gene>
    <name evidence="1" type="ORF">PACLA_8A013462</name>
</gene>
<dbReference type="AlphaFoldDB" id="A0A6S7IYH1"/>
<organism evidence="1 2">
    <name type="scientific">Paramuricea clavata</name>
    <name type="common">Red gorgonian</name>
    <name type="synonym">Violescent sea-whip</name>
    <dbReference type="NCBI Taxonomy" id="317549"/>
    <lineage>
        <taxon>Eukaryota</taxon>
        <taxon>Metazoa</taxon>
        <taxon>Cnidaria</taxon>
        <taxon>Anthozoa</taxon>
        <taxon>Octocorallia</taxon>
        <taxon>Malacalcyonacea</taxon>
        <taxon>Plexauridae</taxon>
        <taxon>Paramuricea</taxon>
    </lineage>
</organism>
<sequence length="170" mass="19066">MADDTPTKSVPFLSPSSNVICIICYEDLQKKYGNNAGKAGNKKIFGDNVIKLRLGILNVSDGEGNIIDLNLKYIKIAEAVALDKTDQEICCAIWEVKELREKLLELIERKVKEEVGNGCGRNFSRCFRASMASDLKSFSYEEQEKEFVDQCPILNRVITAAAVNERNLKK</sequence>
<comment type="caution">
    <text evidence="1">The sequence shown here is derived from an EMBL/GenBank/DDBJ whole genome shotgun (WGS) entry which is preliminary data.</text>
</comment>